<dbReference type="EMBL" id="JBHUEJ010000017">
    <property type="protein sequence ID" value="MFD1710648.1"/>
    <property type="molecule type" value="Genomic_DNA"/>
</dbReference>
<proteinExistence type="predicted"/>
<gene>
    <name evidence="1" type="ORF">ACFSF0_08530</name>
</gene>
<dbReference type="RefSeq" id="WP_147914876.1">
    <property type="nucleotide sequence ID" value="NZ_JBHUEJ010000017.1"/>
</dbReference>
<keyword evidence="2" id="KW-1185">Reference proteome</keyword>
<accession>A0ABW4KTR2</accession>
<comment type="caution">
    <text evidence="1">The sequence shown here is derived from an EMBL/GenBank/DDBJ whole genome shotgun (WGS) entry which is preliminary data.</text>
</comment>
<evidence type="ECO:0000313" key="2">
    <source>
        <dbReference type="Proteomes" id="UP001597304"/>
    </source>
</evidence>
<reference evidence="2" key="1">
    <citation type="journal article" date="2019" name="Int. J. Syst. Evol. Microbiol.">
        <title>The Global Catalogue of Microorganisms (GCM) 10K type strain sequencing project: providing services to taxonomists for standard genome sequencing and annotation.</title>
        <authorList>
            <consortium name="The Broad Institute Genomics Platform"/>
            <consortium name="The Broad Institute Genome Sequencing Center for Infectious Disease"/>
            <person name="Wu L."/>
            <person name="Ma J."/>
        </authorList>
    </citation>
    <scope>NUCLEOTIDE SEQUENCE [LARGE SCALE GENOMIC DNA]</scope>
    <source>
        <strain evidence="2">LMG 29247</strain>
    </source>
</reference>
<protein>
    <recommendedName>
        <fullName evidence="3">RiboL-PSP-HEPN domain-containing protein</fullName>
    </recommendedName>
</protein>
<evidence type="ECO:0008006" key="3">
    <source>
        <dbReference type="Google" id="ProtNLM"/>
    </source>
</evidence>
<organism evidence="1 2">
    <name type="scientific">Ottowia flava</name>
    <dbReference type="NCBI Taxonomy" id="2675430"/>
    <lineage>
        <taxon>Bacteria</taxon>
        <taxon>Pseudomonadati</taxon>
        <taxon>Pseudomonadota</taxon>
        <taxon>Betaproteobacteria</taxon>
        <taxon>Burkholderiales</taxon>
        <taxon>Comamonadaceae</taxon>
        <taxon>Ottowia</taxon>
    </lineage>
</organism>
<dbReference type="Proteomes" id="UP001597304">
    <property type="component" value="Unassembled WGS sequence"/>
</dbReference>
<name>A0ABW4KTR2_9BURK</name>
<sequence length="211" mass="23972">MTKRDYFAEIQELRIRNPERKGSFDAMLYRLEPLQKVTNDLLKKRKLSSNDLELLRYVPVGAIACIEGYYKGLVRDLIDFGSPYRENIVNLREIKPTLEGLVGLHGGKATLGEFVSHFVGISNVEDIERYMSAILGTEFLKDLKTQTGLAEKVFSGVSRAFELRHIVVHELAPKARATAQQASEYVMWAFFLLMATERYLQGVLEHEESGA</sequence>
<evidence type="ECO:0000313" key="1">
    <source>
        <dbReference type="EMBL" id="MFD1710648.1"/>
    </source>
</evidence>